<organism evidence="5 6">
    <name type="scientific">Polychaeton citri CBS 116435</name>
    <dbReference type="NCBI Taxonomy" id="1314669"/>
    <lineage>
        <taxon>Eukaryota</taxon>
        <taxon>Fungi</taxon>
        <taxon>Dikarya</taxon>
        <taxon>Ascomycota</taxon>
        <taxon>Pezizomycotina</taxon>
        <taxon>Dothideomycetes</taxon>
        <taxon>Dothideomycetidae</taxon>
        <taxon>Capnodiales</taxon>
        <taxon>Capnodiaceae</taxon>
        <taxon>Polychaeton</taxon>
    </lineage>
</organism>
<evidence type="ECO:0000256" key="1">
    <source>
        <dbReference type="ARBA" id="ARBA00004123"/>
    </source>
</evidence>
<feature type="region of interest" description="Disordered" evidence="4">
    <location>
        <begin position="166"/>
        <end position="186"/>
    </location>
</feature>
<proteinExistence type="predicted"/>
<dbReference type="PANTHER" id="PTHR12214:SF0">
    <property type="entry name" value="LD29489P"/>
    <property type="match status" value="1"/>
</dbReference>
<dbReference type="GO" id="GO:0071008">
    <property type="term" value="C:U2-type post-mRNA release spliceosomal complex"/>
    <property type="evidence" value="ECO:0007669"/>
    <property type="project" value="InterPro"/>
</dbReference>
<dbReference type="InterPro" id="IPR028211">
    <property type="entry name" value="Ntr2"/>
</dbReference>
<name>A0A9P4Q5I5_9PEZI</name>
<dbReference type="InterPro" id="IPR012890">
    <property type="entry name" value="GCFC2-like"/>
</dbReference>
<evidence type="ECO:0000313" key="6">
    <source>
        <dbReference type="Proteomes" id="UP000799441"/>
    </source>
</evidence>
<evidence type="ECO:0000256" key="3">
    <source>
        <dbReference type="SAM" id="Coils"/>
    </source>
</evidence>
<evidence type="ECO:0000256" key="2">
    <source>
        <dbReference type="ARBA" id="ARBA00023242"/>
    </source>
</evidence>
<feature type="non-terminal residue" evidence="5">
    <location>
        <position position="418"/>
    </location>
</feature>
<dbReference type="EMBL" id="MU003805">
    <property type="protein sequence ID" value="KAF2719960.1"/>
    <property type="molecule type" value="Genomic_DNA"/>
</dbReference>
<feature type="compositionally biased region" description="Basic residues" evidence="4">
    <location>
        <begin position="42"/>
        <end position="52"/>
    </location>
</feature>
<comment type="subcellular location">
    <subcellularLocation>
        <location evidence="1">Nucleus</location>
    </subcellularLocation>
</comment>
<dbReference type="Proteomes" id="UP000799441">
    <property type="component" value="Unassembled WGS sequence"/>
</dbReference>
<keyword evidence="3" id="KW-0175">Coiled coil</keyword>
<dbReference type="GO" id="GO:0003677">
    <property type="term" value="F:DNA binding"/>
    <property type="evidence" value="ECO:0007669"/>
    <property type="project" value="InterPro"/>
</dbReference>
<protein>
    <submittedName>
        <fullName evidence="5">Uncharacterized protein</fullName>
    </submittedName>
</protein>
<feature type="region of interest" description="Disordered" evidence="4">
    <location>
        <begin position="254"/>
        <end position="350"/>
    </location>
</feature>
<reference evidence="5" key="1">
    <citation type="journal article" date="2020" name="Stud. Mycol.">
        <title>101 Dothideomycetes genomes: a test case for predicting lifestyles and emergence of pathogens.</title>
        <authorList>
            <person name="Haridas S."/>
            <person name="Albert R."/>
            <person name="Binder M."/>
            <person name="Bloem J."/>
            <person name="Labutti K."/>
            <person name="Salamov A."/>
            <person name="Andreopoulos B."/>
            <person name="Baker S."/>
            <person name="Barry K."/>
            <person name="Bills G."/>
            <person name="Bluhm B."/>
            <person name="Cannon C."/>
            <person name="Castanera R."/>
            <person name="Culley D."/>
            <person name="Daum C."/>
            <person name="Ezra D."/>
            <person name="Gonzalez J."/>
            <person name="Henrissat B."/>
            <person name="Kuo A."/>
            <person name="Liang C."/>
            <person name="Lipzen A."/>
            <person name="Lutzoni F."/>
            <person name="Magnuson J."/>
            <person name="Mondo S."/>
            <person name="Nolan M."/>
            <person name="Ohm R."/>
            <person name="Pangilinan J."/>
            <person name="Park H.-J."/>
            <person name="Ramirez L."/>
            <person name="Alfaro M."/>
            <person name="Sun H."/>
            <person name="Tritt A."/>
            <person name="Yoshinaga Y."/>
            <person name="Zwiers L.-H."/>
            <person name="Turgeon B."/>
            <person name="Goodwin S."/>
            <person name="Spatafora J."/>
            <person name="Crous P."/>
            <person name="Grigoriev I."/>
        </authorList>
    </citation>
    <scope>NUCLEOTIDE SEQUENCE</scope>
    <source>
        <strain evidence="5">CBS 116435</strain>
    </source>
</reference>
<feature type="coiled-coil region" evidence="3">
    <location>
        <begin position="354"/>
        <end position="398"/>
    </location>
</feature>
<evidence type="ECO:0000256" key="4">
    <source>
        <dbReference type="SAM" id="MobiDB-lite"/>
    </source>
</evidence>
<accession>A0A9P4Q5I5</accession>
<dbReference type="OrthoDB" id="429427at2759"/>
<keyword evidence="2" id="KW-0539">Nucleus</keyword>
<evidence type="ECO:0000313" key="5">
    <source>
        <dbReference type="EMBL" id="KAF2719960.1"/>
    </source>
</evidence>
<feature type="compositionally biased region" description="Polar residues" evidence="4">
    <location>
        <begin position="166"/>
        <end position="181"/>
    </location>
</feature>
<feature type="region of interest" description="Disordered" evidence="4">
    <location>
        <begin position="200"/>
        <end position="220"/>
    </location>
</feature>
<dbReference type="Pfam" id="PF15458">
    <property type="entry name" value="NTR2"/>
    <property type="match status" value="1"/>
</dbReference>
<dbReference type="GO" id="GO:0000390">
    <property type="term" value="P:spliceosomal complex disassembly"/>
    <property type="evidence" value="ECO:0007669"/>
    <property type="project" value="InterPro"/>
</dbReference>
<feature type="compositionally biased region" description="Basic and acidic residues" evidence="4">
    <location>
        <begin position="303"/>
        <end position="317"/>
    </location>
</feature>
<feature type="compositionally biased region" description="Polar residues" evidence="4">
    <location>
        <begin position="318"/>
        <end position="329"/>
    </location>
</feature>
<dbReference type="AlphaFoldDB" id="A0A9P4Q5I5"/>
<feature type="compositionally biased region" description="Basic and acidic residues" evidence="4">
    <location>
        <begin position="266"/>
        <end position="282"/>
    </location>
</feature>
<feature type="compositionally biased region" description="Basic residues" evidence="4">
    <location>
        <begin position="1"/>
        <end position="12"/>
    </location>
</feature>
<comment type="caution">
    <text evidence="5">The sequence shown here is derived from an EMBL/GenBank/DDBJ whole genome shotgun (WGS) entry which is preliminary data.</text>
</comment>
<gene>
    <name evidence="5" type="ORF">K431DRAFT_202257</name>
</gene>
<feature type="region of interest" description="Disordered" evidence="4">
    <location>
        <begin position="1"/>
        <end position="152"/>
    </location>
</feature>
<sequence>MKKPFAARRVPRKIGGDREEEEPNSSPDVSGAETTAVFRPKTNLRKSSKLRKSFGPSIATDDDDDEDVTASGVVTPKRANLNRIAVHRNAQQKRPSALVQSLPRLGRGLDSDGEGTGDDGGGGPSYSVAELQRLKESTPTTPRDLASADATDVEAGLSLTAKFGTNLSRYDPSIGQSSAIPSETEIAEKKARRARLAQEEKAEEYISLDPDDPDLGDGNVMQDDFGHLILKPKDKWGTSESRLVAEDEDMLENFDEFTNESGRVPLGEKARQEAERRRRNEMKLQISAAEGAASDGDDDSADDSERERNAAFEDAQTRHGTYSSNTTSAIEKERQARPRTPPNITPLPTLDGVLDRLRNQVAELQSSRMQRLKEMEALQREKIRIGEEEIRIQKALRETAEKFEALRRERGIQKPAAI</sequence>
<dbReference type="PANTHER" id="PTHR12214">
    <property type="entry name" value="GC-RICH SEQUENCE DNA-BINDING FACTOR"/>
    <property type="match status" value="1"/>
</dbReference>
<keyword evidence="6" id="KW-1185">Reference proteome</keyword>